<dbReference type="Proteomes" id="UP000789739">
    <property type="component" value="Unassembled WGS sequence"/>
</dbReference>
<organism evidence="2 3">
    <name type="scientific">Paraglomus brasilianum</name>
    <dbReference type="NCBI Taxonomy" id="144538"/>
    <lineage>
        <taxon>Eukaryota</taxon>
        <taxon>Fungi</taxon>
        <taxon>Fungi incertae sedis</taxon>
        <taxon>Mucoromycota</taxon>
        <taxon>Glomeromycotina</taxon>
        <taxon>Glomeromycetes</taxon>
        <taxon>Paraglomerales</taxon>
        <taxon>Paraglomeraceae</taxon>
        <taxon>Paraglomus</taxon>
    </lineage>
</organism>
<dbReference type="SUPFAM" id="SSF56112">
    <property type="entry name" value="Protein kinase-like (PK-like)"/>
    <property type="match status" value="1"/>
</dbReference>
<evidence type="ECO:0000256" key="1">
    <source>
        <dbReference type="SAM" id="MobiDB-lite"/>
    </source>
</evidence>
<gene>
    <name evidence="2" type="ORF">PBRASI_LOCUS7402</name>
</gene>
<feature type="region of interest" description="Disordered" evidence="1">
    <location>
        <begin position="1"/>
        <end position="42"/>
    </location>
</feature>
<feature type="compositionally biased region" description="Basic and acidic residues" evidence="1">
    <location>
        <begin position="8"/>
        <end position="42"/>
    </location>
</feature>
<dbReference type="AlphaFoldDB" id="A0A9N9GEH8"/>
<dbReference type="OrthoDB" id="2429696at2759"/>
<sequence>MDAAHMQSELDRANAKLDRLEALREGRVRPRSPEEPDDSVKRQKMLEDQEEIVGSITDMPGPSSLAYPTRFQKYNSEYSPKILNLRPPSCRGPPVTLFHPVFDQFLMDLSDVNLTIPPNRYDEVREFSRVAGVIYSCERDRDSALQPFFASLFDASATPIVTDNRAQIDEALLIDAKKLREKAAPIMWEIKNEIGTGAADPSIQGACSYMKYWAQERVTNIRKSCCCPSIIMAIAGPWICILGAVFLDKPVIEPLTDFILMIDRPQDNGRRITQLTTLFEALHRAYKTLSHFYKDLNMPNELEIQKAQRMFPYHRQYICDGKTVNFTYCSKLIKGWTRLIYKAQTDEGQIVIIKFKDQYNAEAHQLLANQGLSPQLYYVSNNASNRWQMIVMDIIDHININAIIEHNQRLHVFSEVKRALDILHREDMVFGDLRLPNILVSSVGEQTHVKLVDFDWCGKEGMAKYPSILNPDCAWPEGGGVDGVVWEVGRFETKLEELKSTVLSKLDDLREDKKSTISISRVTQNQFKELLNSLGLVRRTITFSLAPTSKNIKSFCWKPSKEDVQSEAYMKWLNKNISLPPGVQIVKTSSMPYLLSTTNASLHYNINGTLDVAIVDEKNIKSRNIASELIAANIYSEYPLVILLTDLDQTWQFFWLRIGVIVDCTFELSKAITLIESVISEAGTNISASASTQDASYRARCNFQKAISCVNEDNEMPSGSKSAEGLEQIMKQPKIDPADLLPEDDIASMHDVFDVMNEDEIRNWKLRRVLDFAMHTPALQSCQSDE</sequence>
<comment type="caution">
    <text evidence="2">The sequence shown here is derived from an EMBL/GenBank/DDBJ whole genome shotgun (WGS) entry which is preliminary data.</text>
</comment>
<accession>A0A9N9GEH8</accession>
<reference evidence="2" key="1">
    <citation type="submission" date="2021-06" db="EMBL/GenBank/DDBJ databases">
        <authorList>
            <person name="Kallberg Y."/>
            <person name="Tangrot J."/>
            <person name="Rosling A."/>
        </authorList>
    </citation>
    <scope>NUCLEOTIDE SEQUENCE</scope>
    <source>
        <strain evidence="2">BR232B</strain>
    </source>
</reference>
<name>A0A9N9GEH8_9GLOM</name>
<evidence type="ECO:0000313" key="3">
    <source>
        <dbReference type="Proteomes" id="UP000789739"/>
    </source>
</evidence>
<protein>
    <submittedName>
        <fullName evidence="2">3373_t:CDS:1</fullName>
    </submittedName>
</protein>
<keyword evidence="3" id="KW-1185">Reference proteome</keyword>
<feature type="non-terminal residue" evidence="2">
    <location>
        <position position="786"/>
    </location>
</feature>
<evidence type="ECO:0000313" key="2">
    <source>
        <dbReference type="EMBL" id="CAG8596356.1"/>
    </source>
</evidence>
<dbReference type="InterPro" id="IPR011009">
    <property type="entry name" value="Kinase-like_dom_sf"/>
</dbReference>
<proteinExistence type="predicted"/>
<dbReference type="Gene3D" id="1.10.510.10">
    <property type="entry name" value="Transferase(Phosphotransferase) domain 1"/>
    <property type="match status" value="1"/>
</dbReference>
<dbReference type="EMBL" id="CAJVPI010001130">
    <property type="protein sequence ID" value="CAG8596356.1"/>
    <property type="molecule type" value="Genomic_DNA"/>
</dbReference>